<gene>
    <name evidence="1" type="ORF">PCS_02159</name>
</gene>
<reference evidence="1 2" key="1">
    <citation type="journal article" date="2013" name="Genome Announc.">
        <title>Draft Genome Sequence for Desulfovibrio africanus Strain PCS.</title>
        <authorList>
            <person name="Brown S.D."/>
            <person name="Utturkar S.M."/>
            <person name="Arkin A.P."/>
            <person name="Deutschbauer A.M."/>
            <person name="Elias D.A."/>
            <person name="Hazen T.C."/>
            <person name="Chakraborty R."/>
        </authorList>
    </citation>
    <scope>NUCLEOTIDE SEQUENCE [LARGE SCALE GENOMIC DNA]</scope>
    <source>
        <strain evidence="1 2">PCS</strain>
    </source>
</reference>
<sequence>MLKGVRSFRRSCQGTPWLVMRYFEGETVPHAD</sequence>
<dbReference type="AlphaFoldDB" id="M5PRM8"/>
<evidence type="ECO:0000313" key="2">
    <source>
        <dbReference type="Proteomes" id="UP000011922"/>
    </source>
</evidence>
<name>M5PRM8_DESAF</name>
<comment type="caution">
    <text evidence="1">The sequence shown here is derived from an EMBL/GenBank/DDBJ whole genome shotgun (WGS) entry which is preliminary data.</text>
</comment>
<organism evidence="1 2">
    <name type="scientific">Desulfocurvibacter africanus PCS</name>
    <dbReference type="NCBI Taxonomy" id="1262666"/>
    <lineage>
        <taxon>Bacteria</taxon>
        <taxon>Pseudomonadati</taxon>
        <taxon>Thermodesulfobacteriota</taxon>
        <taxon>Desulfovibrionia</taxon>
        <taxon>Desulfovibrionales</taxon>
        <taxon>Desulfovibrionaceae</taxon>
        <taxon>Desulfocurvibacter</taxon>
    </lineage>
</organism>
<proteinExistence type="predicted"/>
<dbReference type="EMBL" id="AOSV01000021">
    <property type="protein sequence ID" value="EMG37022.1"/>
    <property type="molecule type" value="Genomic_DNA"/>
</dbReference>
<protein>
    <submittedName>
        <fullName evidence="1">Uncharacterized protein</fullName>
    </submittedName>
</protein>
<evidence type="ECO:0000313" key="1">
    <source>
        <dbReference type="EMBL" id="EMG37022.1"/>
    </source>
</evidence>
<accession>M5PRM8</accession>
<dbReference type="Proteomes" id="UP000011922">
    <property type="component" value="Unassembled WGS sequence"/>
</dbReference>